<gene>
    <name evidence="1" type="ORF">CR513_34514</name>
</gene>
<dbReference type="AlphaFoldDB" id="A0A371G1K2"/>
<protein>
    <submittedName>
        <fullName evidence="1">Uncharacterized protein</fullName>
    </submittedName>
</protein>
<feature type="non-terminal residue" evidence="1">
    <location>
        <position position="1"/>
    </location>
</feature>
<dbReference type="EMBL" id="QJKJ01007050">
    <property type="protein sequence ID" value="RDX84439.1"/>
    <property type="molecule type" value="Genomic_DNA"/>
</dbReference>
<organism evidence="1 2">
    <name type="scientific">Mucuna pruriens</name>
    <name type="common">Velvet bean</name>
    <name type="synonym">Dolichos pruriens</name>
    <dbReference type="NCBI Taxonomy" id="157652"/>
    <lineage>
        <taxon>Eukaryota</taxon>
        <taxon>Viridiplantae</taxon>
        <taxon>Streptophyta</taxon>
        <taxon>Embryophyta</taxon>
        <taxon>Tracheophyta</taxon>
        <taxon>Spermatophyta</taxon>
        <taxon>Magnoliopsida</taxon>
        <taxon>eudicotyledons</taxon>
        <taxon>Gunneridae</taxon>
        <taxon>Pentapetalae</taxon>
        <taxon>rosids</taxon>
        <taxon>fabids</taxon>
        <taxon>Fabales</taxon>
        <taxon>Fabaceae</taxon>
        <taxon>Papilionoideae</taxon>
        <taxon>50 kb inversion clade</taxon>
        <taxon>NPAAA clade</taxon>
        <taxon>indigoferoid/millettioid clade</taxon>
        <taxon>Phaseoleae</taxon>
        <taxon>Mucuna</taxon>
    </lineage>
</organism>
<keyword evidence="2" id="KW-1185">Reference proteome</keyword>
<evidence type="ECO:0000313" key="2">
    <source>
        <dbReference type="Proteomes" id="UP000257109"/>
    </source>
</evidence>
<reference evidence="1" key="1">
    <citation type="submission" date="2018-05" db="EMBL/GenBank/DDBJ databases">
        <title>Draft genome of Mucuna pruriens seed.</title>
        <authorList>
            <person name="Nnadi N.E."/>
            <person name="Vos R."/>
            <person name="Hasami M.H."/>
            <person name="Devisetty U.K."/>
            <person name="Aguiy J.C."/>
        </authorList>
    </citation>
    <scope>NUCLEOTIDE SEQUENCE [LARGE SCALE GENOMIC DNA]</scope>
    <source>
        <strain evidence="1">JCA_2017</strain>
    </source>
</reference>
<proteinExistence type="predicted"/>
<dbReference type="OrthoDB" id="1723412at2759"/>
<accession>A0A371G1K2</accession>
<dbReference type="Proteomes" id="UP000257109">
    <property type="component" value="Unassembled WGS sequence"/>
</dbReference>
<evidence type="ECO:0000313" key="1">
    <source>
        <dbReference type="EMBL" id="RDX84439.1"/>
    </source>
</evidence>
<comment type="caution">
    <text evidence="1">The sequence shown here is derived from an EMBL/GenBank/DDBJ whole genome shotgun (WGS) entry which is preliminary data.</text>
</comment>
<sequence length="157" mass="18081">MEFEDNLVQFNIFDTMRHPTKDHSLYTMDVIDELVEEYNYNNMTILNEISNMFEGVGSMMGDADSTHINGVPNCPNSSNHPRTDSNSVIQGWKQTKANQTNARSSRIHIWTKLNILQQHKKSIWWKLSNLPGINPSIYMHRIIMEEEACPIGNNKGD</sequence>
<name>A0A371G1K2_MUCPR</name>